<dbReference type="InterPro" id="IPR013320">
    <property type="entry name" value="ConA-like_dom_sf"/>
</dbReference>
<dbReference type="PANTHER" id="PTHR35332">
    <property type="entry name" value="REGULATION OF ENOLASE PROTEIN 1"/>
    <property type="match status" value="1"/>
</dbReference>
<evidence type="ECO:0000313" key="1">
    <source>
        <dbReference type="EMBL" id="RMB60200.1"/>
    </source>
</evidence>
<dbReference type="RefSeq" id="WP_121901680.1">
    <property type="nucleotide sequence ID" value="NZ_REFW01000002.1"/>
</dbReference>
<dbReference type="OrthoDB" id="9814707at2"/>
<dbReference type="Pfam" id="PF07081">
    <property type="entry name" value="DUF1349"/>
    <property type="match status" value="1"/>
</dbReference>
<dbReference type="Gene3D" id="2.60.120.200">
    <property type="match status" value="1"/>
</dbReference>
<dbReference type="InterPro" id="IPR009784">
    <property type="entry name" value="DUF1349"/>
</dbReference>
<dbReference type="Proteomes" id="UP000275256">
    <property type="component" value="Unassembled WGS sequence"/>
</dbReference>
<dbReference type="EMBL" id="REFW01000002">
    <property type="protein sequence ID" value="RMB60200.1"/>
    <property type="molecule type" value="Genomic_DNA"/>
</dbReference>
<accession>A0A3M0G590</accession>
<evidence type="ECO:0000313" key="2">
    <source>
        <dbReference type="Proteomes" id="UP000275256"/>
    </source>
</evidence>
<dbReference type="AlphaFoldDB" id="A0A3M0G590"/>
<protein>
    <submittedName>
        <fullName evidence="1">DUF1349 domain-containing protein</fullName>
    </submittedName>
</protein>
<sequence length="201" mass="22070">MNIEESLGAGLPALVSGGRWTHAPEDIRSDGDHVVVTAREGSDAWRHTSYGFVHDSEHALLEPFGNPEAVEVSFLLDFSAQFDQAGVFLRAADDEWIKAGVEASDGELQVGAVVTHGTSDWSVAPIPHWRGREVTVRASRDRDAVTIRARVDDEPWRLVRVAHLDPTLVVEAGIFCAAPSRPDLRVRFTAYRRGPADDSLH</sequence>
<reference evidence="1 2" key="1">
    <citation type="submission" date="2018-10" db="EMBL/GenBank/DDBJ databases">
        <title>Tessaracoccus antarcticuss sp. nov., isolated from sediment.</title>
        <authorList>
            <person name="Zhou L.Y."/>
            <person name="Du Z.J."/>
        </authorList>
    </citation>
    <scope>NUCLEOTIDE SEQUENCE [LARGE SCALE GENOMIC DNA]</scope>
    <source>
        <strain evidence="1 2">JDX10</strain>
    </source>
</reference>
<dbReference type="PANTHER" id="PTHR35332:SF2">
    <property type="entry name" value="REGULATION OF ENOLASE PROTEIN 1"/>
    <property type="match status" value="1"/>
</dbReference>
<comment type="caution">
    <text evidence="1">The sequence shown here is derived from an EMBL/GenBank/DDBJ whole genome shotgun (WGS) entry which is preliminary data.</text>
</comment>
<name>A0A3M0G590_9ACTN</name>
<proteinExistence type="predicted"/>
<gene>
    <name evidence="1" type="ORF">EAX62_10995</name>
</gene>
<dbReference type="SUPFAM" id="SSF49899">
    <property type="entry name" value="Concanavalin A-like lectins/glucanases"/>
    <property type="match status" value="1"/>
</dbReference>
<keyword evidence="2" id="KW-1185">Reference proteome</keyword>
<organism evidence="1 2">
    <name type="scientific">Tessaracoccus antarcticus</name>
    <dbReference type="NCBI Taxonomy" id="2479848"/>
    <lineage>
        <taxon>Bacteria</taxon>
        <taxon>Bacillati</taxon>
        <taxon>Actinomycetota</taxon>
        <taxon>Actinomycetes</taxon>
        <taxon>Propionibacteriales</taxon>
        <taxon>Propionibacteriaceae</taxon>
        <taxon>Tessaracoccus</taxon>
    </lineage>
</organism>